<keyword evidence="3" id="KW-1185">Reference proteome</keyword>
<evidence type="ECO:0000259" key="1">
    <source>
        <dbReference type="Pfam" id="PF18741"/>
    </source>
</evidence>
<gene>
    <name evidence="2" type="ORF">ACFO5S_18100</name>
</gene>
<comment type="caution">
    <text evidence="2">The sequence shown here is derived from an EMBL/GenBank/DDBJ whole genome shotgun (WGS) entry which is preliminary data.</text>
</comment>
<feature type="domain" description="Restriction endonuclease type II-like" evidence="1">
    <location>
        <begin position="190"/>
        <end position="263"/>
    </location>
</feature>
<dbReference type="Pfam" id="PF18741">
    <property type="entry name" value="MTES_1575"/>
    <property type="match status" value="1"/>
</dbReference>
<dbReference type="InterPro" id="IPR011335">
    <property type="entry name" value="Restrct_endonuc-II-like"/>
</dbReference>
<organism evidence="2 3">
    <name type="scientific">Flavobacterium branchiicola</name>
    <dbReference type="NCBI Taxonomy" id="1114875"/>
    <lineage>
        <taxon>Bacteria</taxon>
        <taxon>Pseudomonadati</taxon>
        <taxon>Bacteroidota</taxon>
        <taxon>Flavobacteriia</taxon>
        <taxon>Flavobacteriales</taxon>
        <taxon>Flavobacteriaceae</taxon>
        <taxon>Flavobacterium</taxon>
    </lineage>
</organism>
<protein>
    <submittedName>
        <fullName evidence="2">Endonuclease domain-containing protein</fullName>
    </submittedName>
</protein>
<dbReference type="InterPro" id="IPR049468">
    <property type="entry name" value="Restrct_endonuc-II-like_dom"/>
</dbReference>
<dbReference type="RefSeq" id="WP_213259392.1">
    <property type="nucleotide sequence ID" value="NZ_JAGYWA010000007.1"/>
</dbReference>
<keyword evidence="2" id="KW-0255">Endonuclease</keyword>
<sequence>MLDKNILIILQKSLESKESFEPLLDFFVQMSIVETKLKEKQPKYEYNYSNFYSRFLDNYSKTNSNLIFENCQSPIERMFISSLLLLFVKNGILGFTITPKIPDIESTMKIYRDNHKKMLKIVESYKVKTGDLNLINFELSFRKTFISSGIYTEDDYEEICWHYYIVRNFTLDFYYVTLQPEFPNLKIDNKSIRPDILIWCPGNEKLKLIIECDGFQFHNSKKSFINDRKRDRLLKMNGYDVIRYSGTEIFTDPAGVSEDLYKYIRKTWALNQ</sequence>
<proteinExistence type="predicted"/>
<keyword evidence="2" id="KW-0378">Hydrolase</keyword>
<keyword evidence="2" id="KW-0540">Nuclease</keyword>
<dbReference type="SUPFAM" id="SSF52980">
    <property type="entry name" value="Restriction endonuclease-like"/>
    <property type="match status" value="1"/>
</dbReference>
<evidence type="ECO:0000313" key="3">
    <source>
        <dbReference type="Proteomes" id="UP001595935"/>
    </source>
</evidence>
<dbReference type="EMBL" id="JBHSGV010000007">
    <property type="protein sequence ID" value="MFC4749369.1"/>
    <property type="molecule type" value="Genomic_DNA"/>
</dbReference>
<dbReference type="GO" id="GO:0004519">
    <property type="term" value="F:endonuclease activity"/>
    <property type="evidence" value="ECO:0007669"/>
    <property type="project" value="UniProtKB-KW"/>
</dbReference>
<accession>A0ABV9PH56</accession>
<dbReference type="Proteomes" id="UP001595935">
    <property type="component" value="Unassembled WGS sequence"/>
</dbReference>
<name>A0ABV9PH56_9FLAO</name>
<dbReference type="Gene3D" id="3.40.960.10">
    <property type="entry name" value="VSR Endonuclease"/>
    <property type="match status" value="1"/>
</dbReference>
<reference evidence="3" key="1">
    <citation type="journal article" date="2019" name="Int. J. Syst. Evol. Microbiol.">
        <title>The Global Catalogue of Microorganisms (GCM) 10K type strain sequencing project: providing services to taxonomists for standard genome sequencing and annotation.</title>
        <authorList>
            <consortium name="The Broad Institute Genomics Platform"/>
            <consortium name="The Broad Institute Genome Sequencing Center for Infectious Disease"/>
            <person name="Wu L."/>
            <person name="Ma J."/>
        </authorList>
    </citation>
    <scope>NUCLEOTIDE SEQUENCE [LARGE SCALE GENOMIC DNA]</scope>
    <source>
        <strain evidence="3">WYCCWR 13023</strain>
    </source>
</reference>
<evidence type="ECO:0000313" key="2">
    <source>
        <dbReference type="EMBL" id="MFC4749369.1"/>
    </source>
</evidence>